<protein>
    <submittedName>
        <fullName evidence="1">Uncharacterized protein</fullName>
    </submittedName>
</protein>
<dbReference type="EMBL" id="PYGD01000007">
    <property type="protein sequence ID" value="PSK90807.1"/>
    <property type="molecule type" value="Genomic_DNA"/>
</dbReference>
<sequence>MKNESGLLLPHKGAFTSGEGMCLSIGNAYLDGLETRPSVMFSMVIESGFFSRAYTSKSWNWTIFK</sequence>
<reference evidence="1 2" key="1">
    <citation type="submission" date="2018-03" db="EMBL/GenBank/DDBJ databases">
        <title>Genomic Encyclopedia of Type Strains, Phase III (KMG-III): the genomes of soil and plant-associated and newly described type strains.</title>
        <authorList>
            <person name="Whitman W."/>
        </authorList>
    </citation>
    <scope>NUCLEOTIDE SEQUENCE [LARGE SCALE GENOMIC DNA]</scope>
    <source>
        <strain evidence="1 2">CGMCC 1.12700</strain>
    </source>
</reference>
<evidence type="ECO:0000313" key="2">
    <source>
        <dbReference type="Proteomes" id="UP000240572"/>
    </source>
</evidence>
<organism evidence="1 2">
    <name type="scientific">Taibaiella chishuiensis</name>
    <dbReference type="NCBI Taxonomy" id="1434707"/>
    <lineage>
        <taxon>Bacteria</taxon>
        <taxon>Pseudomonadati</taxon>
        <taxon>Bacteroidota</taxon>
        <taxon>Chitinophagia</taxon>
        <taxon>Chitinophagales</taxon>
        <taxon>Chitinophagaceae</taxon>
        <taxon>Taibaiella</taxon>
    </lineage>
</organism>
<name>A0A2P8D0S7_9BACT</name>
<evidence type="ECO:0000313" key="1">
    <source>
        <dbReference type="EMBL" id="PSK90807.1"/>
    </source>
</evidence>
<accession>A0A2P8D0S7</accession>
<dbReference type="Proteomes" id="UP000240572">
    <property type="component" value="Unassembled WGS sequence"/>
</dbReference>
<dbReference type="AlphaFoldDB" id="A0A2P8D0S7"/>
<proteinExistence type="predicted"/>
<keyword evidence="2" id="KW-1185">Reference proteome</keyword>
<gene>
    <name evidence="1" type="ORF">B0I18_107219</name>
</gene>
<comment type="caution">
    <text evidence="1">The sequence shown here is derived from an EMBL/GenBank/DDBJ whole genome shotgun (WGS) entry which is preliminary data.</text>
</comment>